<reference evidence="4 5" key="1">
    <citation type="submission" date="2016-10" db="EMBL/GenBank/DDBJ databases">
        <authorList>
            <person name="de Groot N.N."/>
        </authorList>
    </citation>
    <scope>NUCLEOTIDE SEQUENCE [LARGE SCALE GENOMIC DNA]</scope>
    <source>
        <strain evidence="4 5">DSM 23995</strain>
    </source>
</reference>
<feature type="region of interest" description="Disordered" evidence="1">
    <location>
        <begin position="69"/>
        <end position="148"/>
    </location>
</feature>
<dbReference type="NCBIfam" id="TIGR02909">
    <property type="entry name" value="spore_YkwD"/>
    <property type="match status" value="1"/>
</dbReference>
<dbReference type="RefSeq" id="WP_245757868.1">
    <property type="nucleotide sequence ID" value="NZ_FONT01000004.1"/>
</dbReference>
<dbReference type="SMART" id="SM00257">
    <property type="entry name" value="LysM"/>
    <property type="match status" value="1"/>
</dbReference>
<dbReference type="CDD" id="cd00118">
    <property type="entry name" value="LysM"/>
    <property type="match status" value="1"/>
</dbReference>
<dbReference type="PROSITE" id="PS51782">
    <property type="entry name" value="LYSM"/>
    <property type="match status" value="1"/>
</dbReference>
<feature type="chain" id="PRO_5011469736" evidence="2">
    <location>
        <begin position="21"/>
        <end position="269"/>
    </location>
</feature>
<sequence length="269" mass="30397">MKKILLALTVLLAFPAAVNAQDYYTVQKGDSFWKVAKIFNLSIDELKSVNPSLENIQWIKIGEQLELPGQVEKDTPNGDLEGNEKEEAATPEQESDDQDKQQANQDRDQASNEQNVTQEEEAQEQESVSEEETNDTQETVTESEFEQEVIRLTNVEREQRGLEPLEAYSELSDVARDKSKDMRDNGYFSHDSPTYGSPFDMMDTYGIEYRGAGENIAAGQRTPEEVVQGWMDSQGHRENILNGSFTHIGVGHVEGGSYGHYWTQMFVTK</sequence>
<dbReference type="InterPro" id="IPR014258">
    <property type="entry name" value="CAP_domain_YkwD-like"/>
</dbReference>
<dbReference type="Pfam" id="PF01476">
    <property type="entry name" value="LysM"/>
    <property type="match status" value="1"/>
</dbReference>
<dbReference type="PANTHER" id="PTHR31157:SF1">
    <property type="entry name" value="SCP DOMAIN-CONTAINING PROTEIN"/>
    <property type="match status" value="1"/>
</dbReference>
<keyword evidence="2" id="KW-0732">Signal</keyword>
<dbReference type="EMBL" id="FONT01000004">
    <property type="protein sequence ID" value="SFE79140.1"/>
    <property type="molecule type" value="Genomic_DNA"/>
</dbReference>
<dbReference type="InterPro" id="IPR035940">
    <property type="entry name" value="CAP_sf"/>
</dbReference>
<name>A0A1I2DGU2_9BACI</name>
<accession>A0A1I2DGU2</accession>
<feature type="domain" description="LysM" evidence="3">
    <location>
        <begin position="22"/>
        <end position="67"/>
    </location>
</feature>
<dbReference type="InterPro" id="IPR014044">
    <property type="entry name" value="CAP_dom"/>
</dbReference>
<dbReference type="Pfam" id="PF00188">
    <property type="entry name" value="CAP"/>
    <property type="match status" value="1"/>
</dbReference>
<evidence type="ECO:0000256" key="2">
    <source>
        <dbReference type="SAM" id="SignalP"/>
    </source>
</evidence>
<dbReference type="InterPro" id="IPR036779">
    <property type="entry name" value="LysM_dom_sf"/>
</dbReference>
<gene>
    <name evidence="4" type="ORF">SAMN05192532_10436</name>
</gene>
<dbReference type="STRING" id="930128.SAMN05192532_10436"/>
<evidence type="ECO:0000313" key="5">
    <source>
        <dbReference type="Proteomes" id="UP000199516"/>
    </source>
</evidence>
<dbReference type="Proteomes" id="UP000199516">
    <property type="component" value="Unassembled WGS sequence"/>
</dbReference>
<evidence type="ECO:0000256" key="1">
    <source>
        <dbReference type="SAM" id="MobiDB-lite"/>
    </source>
</evidence>
<dbReference type="Gene3D" id="3.40.33.10">
    <property type="entry name" value="CAP"/>
    <property type="match status" value="1"/>
</dbReference>
<protein>
    <submittedName>
        <fullName evidence="4">Uncharacterized protein, YkwD family</fullName>
    </submittedName>
</protein>
<feature type="compositionally biased region" description="Basic and acidic residues" evidence="1">
    <location>
        <begin position="71"/>
        <end position="88"/>
    </location>
</feature>
<dbReference type="SUPFAM" id="SSF54106">
    <property type="entry name" value="LysM domain"/>
    <property type="match status" value="1"/>
</dbReference>
<feature type="compositionally biased region" description="Acidic residues" evidence="1">
    <location>
        <begin position="118"/>
        <end position="147"/>
    </location>
</feature>
<evidence type="ECO:0000259" key="3">
    <source>
        <dbReference type="PROSITE" id="PS51782"/>
    </source>
</evidence>
<organism evidence="4 5">
    <name type="scientific">Alteribacillus iranensis</name>
    <dbReference type="NCBI Taxonomy" id="930128"/>
    <lineage>
        <taxon>Bacteria</taxon>
        <taxon>Bacillati</taxon>
        <taxon>Bacillota</taxon>
        <taxon>Bacilli</taxon>
        <taxon>Bacillales</taxon>
        <taxon>Bacillaceae</taxon>
        <taxon>Alteribacillus</taxon>
    </lineage>
</organism>
<evidence type="ECO:0000313" key="4">
    <source>
        <dbReference type="EMBL" id="SFE79140.1"/>
    </source>
</evidence>
<dbReference type="AlphaFoldDB" id="A0A1I2DGU2"/>
<dbReference type="InterPro" id="IPR018392">
    <property type="entry name" value="LysM"/>
</dbReference>
<proteinExistence type="predicted"/>
<dbReference type="CDD" id="cd05379">
    <property type="entry name" value="CAP_bacterial"/>
    <property type="match status" value="1"/>
</dbReference>
<feature type="signal peptide" evidence="2">
    <location>
        <begin position="1"/>
        <end position="20"/>
    </location>
</feature>
<dbReference type="SUPFAM" id="SSF55797">
    <property type="entry name" value="PR-1-like"/>
    <property type="match status" value="1"/>
</dbReference>
<dbReference type="PANTHER" id="PTHR31157">
    <property type="entry name" value="SCP DOMAIN-CONTAINING PROTEIN"/>
    <property type="match status" value="1"/>
</dbReference>
<keyword evidence="5" id="KW-1185">Reference proteome</keyword>